<dbReference type="AlphaFoldDB" id="A0AA39HSG9"/>
<name>A0AA39HSG9_9BILA</name>
<dbReference type="InterPro" id="IPR016024">
    <property type="entry name" value="ARM-type_fold"/>
</dbReference>
<evidence type="ECO:0000313" key="1">
    <source>
        <dbReference type="EMBL" id="KAK0411247.1"/>
    </source>
</evidence>
<evidence type="ECO:0000313" key="2">
    <source>
        <dbReference type="Proteomes" id="UP001175271"/>
    </source>
</evidence>
<keyword evidence="2" id="KW-1185">Reference proteome</keyword>
<dbReference type="Proteomes" id="UP001175271">
    <property type="component" value="Unassembled WGS sequence"/>
</dbReference>
<sequence length="585" mass="65990">MLLYDELVKKSLGTLLRGFPRVVLNVDRPIVDQMIEDVVKSNDEELIAAFRNGVIEYASEFDDKHQMPAFTLEICSQFFCTVSTVYFENSASSWLDFLKDSFYVFRSRDLVGRTSFVTMWKAATARELTRSLNLEGDLLKCCTAIYMEGTVRNHKFEREALLDLIRLLISRTDRTENVADTIHKVIDFIALEYAKNDLREGDYAEVTHLLCEDKDYLSAEVCQELEASLCANTRITANAVGLLRNLEDCGKIAKVDRMSPVLSARVRDALDADRAKHGDAEAFEAILLTCHEHLDKFAEALEAAHLYPEMKEAIRNECLRRLDSIRNGRNRKHRSAVYFACRRFCPDLNVTKQIIDFDTEYFLKNSKELLKFLGVGDDLLRLNTGTALEPLVSRALADVALPANTSEYGYWDTFEKIDNSIQCLQSIAAVHPELIEGCHKEAILKILLNEEVSHYVRISAISMLSSCCLPVVLAHIPTLITNFELRPVLLSLLAKNVSEDLELAENCYLLYYHSDDDGLLQPLNSLFEALKLQNSAAVHDREPPKMPTAKDGNTTKKGAVATLDFIARQLEIDPENGLGSDCHGD</sequence>
<dbReference type="EMBL" id="JAUCMV010000003">
    <property type="protein sequence ID" value="KAK0411247.1"/>
    <property type="molecule type" value="Genomic_DNA"/>
</dbReference>
<organism evidence="1 2">
    <name type="scientific">Steinernema hermaphroditum</name>
    <dbReference type="NCBI Taxonomy" id="289476"/>
    <lineage>
        <taxon>Eukaryota</taxon>
        <taxon>Metazoa</taxon>
        <taxon>Ecdysozoa</taxon>
        <taxon>Nematoda</taxon>
        <taxon>Chromadorea</taxon>
        <taxon>Rhabditida</taxon>
        <taxon>Tylenchina</taxon>
        <taxon>Panagrolaimomorpha</taxon>
        <taxon>Strongyloidoidea</taxon>
        <taxon>Steinernematidae</taxon>
        <taxon>Steinernema</taxon>
    </lineage>
</organism>
<proteinExistence type="predicted"/>
<dbReference type="SUPFAM" id="SSF48371">
    <property type="entry name" value="ARM repeat"/>
    <property type="match status" value="1"/>
</dbReference>
<comment type="caution">
    <text evidence="1">The sequence shown here is derived from an EMBL/GenBank/DDBJ whole genome shotgun (WGS) entry which is preliminary data.</text>
</comment>
<protein>
    <submittedName>
        <fullName evidence="1">Uncharacterized protein</fullName>
    </submittedName>
</protein>
<gene>
    <name evidence="1" type="ORF">QR680_005560</name>
</gene>
<reference evidence="1" key="1">
    <citation type="submission" date="2023-06" db="EMBL/GenBank/DDBJ databases">
        <title>Genomic analysis of the entomopathogenic nematode Steinernema hermaphroditum.</title>
        <authorList>
            <person name="Schwarz E.M."/>
            <person name="Heppert J.K."/>
            <person name="Baniya A."/>
            <person name="Schwartz H.T."/>
            <person name="Tan C.-H."/>
            <person name="Antoshechkin I."/>
            <person name="Sternberg P.W."/>
            <person name="Goodrich-Blair H."/>
            <person name="Dillman A.R."/>
        </authorList>
    </citation>
    <scope>NUCLEOTIDE SEQUENCE</scope>
    <source>
        <strain evidence="1">PS9179</strain>
        <tissue evidence="1">Whole animal</tissue>
    </source>
</reference>
<accession>A0AA39HSG9</accession>